<keyword evidence="2" id="KW-1185">Reference proteome</keyword>
<comment type="caution">
    <text evidence="1">The sequence shown here is derived from an EMBL/GenBank/DDBJ whole genome shotgun (WGS) entry which is preliminary data.</text>
</comment>
<proteinExistence type="predicted"/>
<dbReference type="Proteomes" id="UP000242444">
    <property type="component" value="Unassembled WGS sequence"/>
</dbReference>
<protein>
    <submittedName>
        <fullName evidence="1">Uncharacterized protein</fullName>
    </submittedName>
</protein>
<accession>A0A263CVX9</accession>
<sequence>MLAMLDPATVSGDDLLSLASPAALDQLAALREQAEAVLVPALATRTGTWSVGPTFTGSVLMNADADLIAAGTLVEIKTVLGSKRADGSRYATLDAKVLFQILGYALLDFHDEFTIREVALFNARFGHLAIWNLQDLLDGAAGRPVELSSLRAEFEEFLRNEGEPVVEVRRAHV</sequence>
<reference evidence="1 2" key="1">
    <citation type="submission" date="2017-07" db="EMBL/GenBank/DDBJ databases">
        <title>Amycolatopsis antarcticus sp. nov., isolated from the surface of an Antarcticus brown macroalga.</title>
        <authorList>
            <person name="Wang J."/>
            <person name="Leiva S."/>
            <person name="Huang J."/>
            <person name="Huang Y."/>
        </authorList>
    </citation>
    <scope>NUCLEOTIDE SEQUENCE [LARGE SCALE GENOMIC DNA]</scope>
    <source>
        <strain evidence="1 2">AU-G6</strain>
    </source>
</reference>
<evidence type="ECO:0000313" key="1">
    <source>
        <dbReference type="EMBL" id="OZM70294.1"/>
    </source>
</evidence>
<name>A0A263CVX9_9PSEU</name>
<organism evidence="1 2">
    <name type="scientific">Amycolatopsis antarctica</name>
    <dbReference type="NCBI Taxonomy" id="1854586"/>
    <lineage>
        <taxon>Bacteria</taxon>
        <taxon>Bacillati</taxon>
        <taxon>Actinomycetota</taxon>
        <taxon>Actinomycetes</taxon>
        <taxon>Pseudonocardiales</taxon>
        <taxon>Pseudonocardiaceae</taxon>
        <taxon>Amycolatopsis</taxon>
    </lineage>
</organism>
<gene>
    <name evidence="1" type="ORF">CFN78_25530</name>
</gene>
<dbReference type="EMBL" id="NKYE01000021">
    <property type="protein sequence ID" value="OZM70294.1"/>
    <property type="molecule type" value="Genomic_DNA"/>
</dbReference>
<evidence type="ECO:0000313" key="2">
    <source>
        <dbReference type="Proteomes" id="UP000242444"/>
    </source>
</evidence>
<dbReference type="AlphaFoldDB" id="A0A263CVX9"/>
<dbReference type="InParanoid" id="A0A263CVX9"/>